<protein>
    <recommendedName>
        <fullName evidence="3">BESS domain-containing protein</fullName>
    </recommendedName>
</protein>
<name>A0A2A4JKT0_HELVI</name>
<gene>
    <name evidence="2" type="ORF">B5V51_1250</name>
</gene>
<evidence type="ECO:0000256" key="1">
    <source>
        <dbReference type="SAM" id="MobiDB-lite"/>
    </source>
</evidence>
<evidence type="ECO:0000313" key="2">
    <source>
        <dbReference type="EMBL" id="PCG72012.1"/>
    </source>
</evidence>
<dbReference type="EMBL" id="NWSH01001238">
    <property type="protein sequence ID" value="PCG72012.1"/>
    <property type="molecule type" value="Genomic_DNA"/>
</dbReference>
<reference evidence="2" key="1">
    <citation type="submission" date="2017-09" db="EMBL/GenBank/DDBJ databases">
        <title>Contemporary evolution of a Lepidopteran species, Heliothis virescens, in response to modern agricultural practices.</title>
        <authorList>
            <person name="Fritz M.L."/>
            <person name="Deyonke A.M."/>
            <person name="Papanicolaou A."/>
            <person name="Micinski S."/>
            <person name="Westbrook J."/>
            <person name="Gould F."/>
        </authorList>
    </citation>
    <scope>NUCLEOTIDE SEQUENCE [LARGE SCALE GENOMIC DNA]</scope>
    <source>
        <strain evidence="2">HvINT-</strain>
        <tissue evidence="2">Whole body</tissue>
    </source>
</reference>
<sequence>MKCHKKLSESKSGSGANPSVHKYTYYDNMIFLTKIAQHRNTESNMVPPCNTESDDSHDTSMIKKKKKYQVQDKNLSAVDIKMMQFIDSMQKEEKKTSDDSRIMSFFKSVAPTVEQFNDDEVIEFQYQVISILRNFKQRKLNSNTSESQNIQLQQPIQPQPTYDTEAYGYSTAAVPSNVRSQEAYGYSTAPGPSNVRSQSRLTNYSSELEFDTYTRIEQSQPSVQSSMSDDLDFATLN</sequence>
<evidence type="ECO:0008006" key="3">
    <source>
        <dbReference type="Google" id="ProtNLM"/>
    </source>
</evidence>
<accession>A0A2A4JKT0</accession>
<feature type="region of interest" description="Disordered" evidence="1">
    <location>
        <begin position="42"/>
        <end position="61"/>
    </location>
</feature>
<comment type="caution">
    <text evidence="2">The sequence shown here is derived from an EMBL/GenBank/DDBJ whole genome shotgun (WGS) entry which is preliminary data.</text>
</comment>
<proteinExistence type="predicted"/>
<feature type="region of interest" description="Disordered" evidence="1">
    <location>
        <begin position="217"/>
        <end position="237"/>
    </location>
</feature>
<feature type="compositionally biased region" description="Polar residues" evidence="1">
    <location>
        <begin position="217"/>
        <end position="228"/>
    </location>
</feature>
<dbReference type="AlphaFoldDB" id="A0A2A4JKT0"/>
<organism evidence="2">
    <name type="scientific">Heliothis virescens</name>
    <name type="common">Tobacco budworm moth</name>
    <dbReference type="NCBI Taxonomy" id="7102"/>
    <lineage>
        <taxon>Eukaryota</taxon>
        <taxon>Metazoa</taxon>
        <taxon>Ecdysozoa</taxon>
        <taxon>Arthropoda</taxon>
        <taxon>Hexapoda</taxon>
        <taxon>Insecta</taxon>
        <taxon>Pterygota</taxon>
        <taxon>Neoptera</taxon>
        <taxon>Endopterygota</taxon>
        <taxon>Lepidoptera</taxon>
        <taxon>Glossata</taxon>
        <taxon>Ditrysia</taxon>
        <taxon>Noctuoidea</taxon>
        <taxon>Noctuidae</taxon>
        <taxon>Heliothinae</taxon>
        <taxon>Heliothis</taxon>
    </lineage>
</organism>